<dbReference type="Gene3D" id="1.10.10.10">
    <property type="entry name" value="Winged helix-like DNA-binding domain superfamily/Winged helix DNA-binding domain"/>
    <property type="match status" value="1"/>
</dbReference>
<feature type="region of interest" description="Disordered" evidence="6">
    <location>
        <begin position="214"/>
        <end position="248"/>
    </location>
</feature>
<evidence type="ECO:0000313" key="9">
    <source>
        <dbReference type="EMBL" id="CAK9273046.1"/>
    </source>
</evidence>
<feature type="region of interest" description="Disordered" evidence="6">
    <location>
        <begin position="321"/>
        <end position="343"/>
    </location>
</feature>
<feature type="compositionally biased region" description="Low complexity" evidence="6">
    <location>
        <begin position="328"/>
        <end position="341"/>
    </location>
</feature>
<dbReference type="Pfam" id="PF04545">
    <property type="entry name" value="Sigma70_r4"/>
    <property type="match status" value="1"/>
</dbReference>
<keyword evidence="4" id="KW-0238">DNA-binding</keyword>
<evidence type="ECO:0000259" key="7">
    <source>
        <dbReference type="Pfam" id="PF04542"/>
    </source>
</evidence>
<feature type="domain" description="RNA polymerase sigma-70 region 2" evidence="7">
    <location>
        <begin position="440"/>
        <end position="508"/>
    </location>
</feature>
<dbReference type="InterPro" id="IPR014284">
    <property type="entry name" value="RNA_pol_sigma-70_dom"/>
</dbReference>
<dbReference type="CDD" id="cd06171">
    <property type="entry name" value="Sigma70_r4"/>
    <property type="match status" value="1"/>
</dbReference>
<dbReference type="InterPro" id="IPR050239">
    <property type="entry name" value="Sigma-70_RNA_pol_init_factors"/>
</dbReference>
<organism evidence="9 10">
    <name type="scientific">Sphagnum jensenii</name>
    <dbReference type="NCBI Taxonomy" id="128206"/>
    <lineage>
        <taxon>Eukaryota</taxon>
        <taxon>Viridiplantae</taxon>
        <taxon>Streptophyta</taxon>
        <taxon>Embryophyta</taxon>
        <taxon>Bryophyta</taxon>
        <taxon>Sphagnophytina</taxon>
        <taxon>Sphagnopsida</taxon>
        <taxon>Sphagnales</taxon>
        <taxon>Sphagnaceae</taxon>
        <taxon>Sphagnum</taxon>
    </lineage>
</organism>
<evidence type="ECO:0000256" key="6">
    <source>
        <dbReference type="SAM" id="MobiDB-lite"/>
    </source>
</evidence>
<dbReference type="SUPFAM" id="SSF88946">
    <property type="entry name" value="Sigma2 domain of RNA polymerase sigma factors"/>
    <property type="match status" value="1"/>
</dbReference>
<dbReference type="PANTHER" id="PTHR30603:SF4">
    <property type="entry name" value="RNA POLYMERASE SIGMA FACTOR SIGE, CHLOROPLASTIC_MITOCHONDRIAL"/>
    <property type="match status" value="1"/>
</dbReference>
<evidence type="ECO:0000256" key="3">
    <source>
        <dbReference type="ARBA" id="ARBA00023082"/>
    </source>
</evidence>
<proteinExistence type="inferred from homology"/>
<evidence type="ECO:0000256" key="5">
    <source>
        <dbReference type="ARBA" id="ARBA00023163"/>
    </source>
</evidence>
<sequence length="676" mass="75301">MAESVQGGMSSYCVVGKSVFANVSSALGRSGGAMYSVTSFYCPQVRRPLASFTLHCSTSLPPSRIAIHTSCYGRKLLLPFKYCCSRGLRRKSSSHSLVILAAATANGAGNHVLVSLAGEERKKINIRSKRRSREAIKAVTTSAAASRCPTAVMLVSEAADLVADDVVGGGLAAVLELTYKDSLTAALESAYKQPSLELLVCDLQSQYTLSPFNSASSTRSREVSSASTNNVHTQVPKKRQRTKKQQPLISKAADTQILNMTAAKLVRKLAEKKNLPSEEPPAAAANALLESKPATIRVKRKKRLDLVSRVALRQKTCTTVVNKTSSQDSKFGNSRSSNSSSDYDDLWSDRCEQLISKYTSALDLMAVSWEKVDHVLLTAEEERTLAFLMRPLKGMVNLRTRLREEMATEPNDEEVASAANMNLPTFRRQLLLCDAARNKLIQHNLRLVLSQAHKYFKESMSLSVVDLCQEGILGLIHGVDKFDPRKGYRLSTYAIYWIRNSILRAQTRSGHLLRTPFNIAAHKQSIKRTSMDLLMEKERAPTHKEVMERLGLGQARYRNILQTGIRPGSMHARCRITGKELVENLVDKEDQGSLTWKFSGDVVLRCGMDDVLDSLKPKESLVLRQRFGLDGKGERSLEEIGRNLNLSREMVRRYEMRALLKMKHPTRVEYLRGYLT</sequence>
<reference evidence="9" key="1">
    <citation type="submission" date="2024-02" db="EMBL/GenBank/DDBJ databases">
        <authorList>
            <consortium name="ELIXIR-Norway"/>
            <consortium name="Elixir Norway"/>
        </authorList>
    </citation>
    <scope>NUCLEOTIDE SEQUENCE</scope>
</reference>
<dbReference type="PANTHER" id="PTHR30603">
    <property type="entry name" value="RNA POLYMERASE SIGMA FACTOR RPO"/>
    <property type="match status" value="1"/>
</dbReference>
<feature type="compositionally biased region" description="Basic residues" evidence="6">
    <location>
        <begin position="235"/>
        <end position="244"/>
    </location>
</feature>
<dbReference type="Pfam" id="PF04542">
    <property type="entry name" value="Sigma70_r2"/>
    <property type="match status" value="1"/>
</dbReference>
<evidence type="ECO:0000256" key="4">
    <source>
        <dbReference type="ARBA" id="ARBA00023125"/>
    </source>
</evidence>
<feature type="compositionally biased region" description="Low complexity" evidence="6">
    <location>
        <begin position="214"/>
        <end position="228"/>
    </location>
</feature>
<keyword evidence="5" id="KW-0804">Transcription</keyword>
<evidence type="ECO:0000259" key="8">
    <source>
        <dbReference type="Pfam" id="PF04545"/>
    </source>
</evidence>
<dbReference type="InterPro" id="IPR007627">
    <property type="entry name" value="RNA_pol_sigma70_r2"/>
</dbReference>
<dbReference type="NCBIfam" id="TIGR02937">
    <property type="entry name" value="sigma70-ECF"/>
    <property type="match status" value="1"/>
</dbReference>
<dbReference type="InterPro" id="IPR007630">
    <property type="entry name" value="RNA_pol_sigma70_r4"/>
</dbReference>
<keyword evidence="10" id="KW-1185">Reference proteome</keyword>
<keyword evidence="2" id="KW-0805">Transcription regulation</keyword>
<dbReference type="InterPro" id="IPR000943">
    <property type="entry name" value="RNA_pol_sigma70"/>
</dbReference>
<name>A0ABP0X3M1_9BRYO</name>
<evidence type="ECO:0000313" key="10">
    <source>
        <dbReference type="Proteomes" id="UP001497444"/>
    </source>
</evidence>
<dbReference type="InterPro" id="IPR036388">
    <property type="entry name" value="WH-like_DNA-bd_sf"/>
</dbReference>
<protein>
    <recommendedName>
        <fullName evidence="11">Sigma factor</fullName>
    </recommendedName>
</protein>
<dbReference type="PRINTS" id="PR00046">
    <property type="entry name" value="SIGMA70FCT"/>
</dbReference>
<keyword evidence="3" id="KW-0731">Sigma factor</keyword>
<dbReference type="SUPFAM" id="SSF88659">
    <property type="entry name" value="Sigma3 and sigma4 domains of RNA polymerase sigma factors"/>
    <property type="match status" value="1"/>
</dbReference>
<gene>
    <name evidence="9" type="ORF">CSSPJE1EN1_LOCUS18524</name>
</gene>
<evidence type="ECO:0000256" key="1">
    <source>
        <dbReference type="ARBA" id="ARBA00007788"/>
    </source>
</evidence>
<evidence type="ECO:0008006" key="11">
    <source>
        <dbReference type="Google" id="ProtNLM"/>
    </source>
</evidence>
<dbReference type="InterPro" id="IPR013324">
    <property type="entry name" value="RNA_pol_sigma_r3/r4-like"/>
</dbReference>
<dbReference type="Gene3D" id="1.20.120.1810">
    <property type="match status" value="1"/>
</dbReference>
<comment type="similarity">
    <text evidence="1">Belongs to the sigma-70 factor family.</text>
</comment>
<dbReference type="InterPro" id="IPR013325">
    <property type="entry name" value="RNA_pol_sigma_r2"/>
</dbReference>
<dbReference type="Proteomes" id="UP001497444">
    <property type="component" value="Chromosome 5"/>
</dbReference>
<accession>A0ABP0X3M1</accession>
<dbReference type="EMBL" id="OZ020100">
    <property type="protein sequence ID" value="CAK9273046.1"/>
    <property type="molecule type" value="Genomic_DNA"/>
</dbReference>
<evidence type="ECO:0000256" key="2">
    <source>
        <dbReference type="ARBA" id="ARBA00023015"/>
    </source>
</evidence>
<feature type="domain" description="RNA polymerase sigma-70 region 4" evidence="8">
    <location>
        <begin position="611"/>
        <end position="664"/>
    </location>
</feature>